<evidence type="ECO:0000313" key="2">
    <source>
        <dbReference type="Proteomes" id="UP001152795"/>
    </source>
</evidence>
<dbReference type="EMBL" id="CACRXK020003616">
    <property type="protein sequence ID" value="CAB3999570.1"/>
    <property type="molecule type" value="Genomic_DNA"/>
</dbReference>
<dbReference type="OrthoDB" id="5983457at2759"/>
<dbReference type="AlphaFoldDB" id="A0A7D9I8B9"/>
<proteinExistence type="predicted"/>
<accession>A0A7D9I8B9</accession>
<evidence type="ECO:0000313" key="1">
    <source>
        <dbReference type="EMBL" id="CAB3999570.1"/>
    </source>
</evidence>
<name>A0A7D9I8B9_PARCT</name>
<comment type="caution">
    <text evidence="1">The sequence shown here is derived from an EMBL/GenBank/DDBJ whole genome shotgun (WGS) entry which is preliminary data.</text>
</comment>
<organism evidence="1 2">
    <name type="scientific">Paramuricea clavata</name>
    <name type="common">Red gorgonian</name>
    <name type="synonym">Violescent sea-whip</name>
    <dbReference type="NCBI Taxonomy" id="317549"/>
    <lineage>
        <taxon>Eukaryota</taxon>
        <taxon>Metazoa</taxon>
        <taxon>Cnidaria</taxon>
        <taxon>Anthozoa</taxon>
        <taxon>Octocorallia</taxon>
        <taxon>Malacalcyonacea</taxon>
        <taxon>Plexauridae</taxon>
        <taxon>Paramuricea</taxon>
    </lineage>
</organism>
<protein>
    <submittedName>
        <fullName evidence="1">Uncharacterized protein</fullName>
    </submittedName>
</protein>
<dbReference type="Proteomes" id="UP001152795">
    <property type="component" value="Unassembled WGS sequence"/>
</dbReference>
<gene>
    <name evidence="1" type="ORF">PACLA_8A000505</name>
</gene>
<sequence>MAPPTAAQLIKSQVQQIRDWRMKYGQSVPQNTVRNMSTKDNPGTLPINVYAQTQPASEPLDFSKITENGTPQTDTHHVNTHNLFRSTGDVVFLASRSCQGQYMRKKYLVLWWKPFAGDSNFELTENEFLRYQSRMIECVDAVTIEEAKKIRERQDIGQDS</sequence>
<keyword evidence="2" id="KW-1185">Reference proteome</keyword>
<reference evidence="1" key="1">
    <citation type="submission" date="2020-04" db="EMBL/GenBank/DDBJ databases">
        <authorList>
            <person name="Alioto T."/>
            <person name="Alioto T."/>
            <person name="Gomez Garrido J."/>
        </authorList>
    </citation>
    <scope>NUCLEOTIDE SEQUENCE</scope>
    <source>
        <strain evidence="1">A484AB</strain>
    </source>
</reference>